<dbReference type="GO" id="GO:0016020">
    <property type="term" value="C:membrane"/>
    <property type="evidence" value="ECO:0007669"/>
    <property type="project" value="UniProtKB-SubCell"/>
</dbReference>
<dbReference type="SUPFAM" id="SSF103506">
    <property type="entry name" value="Mitochondrial carrier"/>
    <property type="match status" value="1"/>
</dbReference>
<accession>A0A9R1XX65</accession>
<dbReference type="EMBL" id="NBSK02000001">
    <property type="protein sequence ID" value="KAJ0226444.1"/>
    <property type="molecule type" value="Genomic_DNA"/>
</dbReference>
<reference evidence="5 6" key="1">
    <citation type="journal article" date="2017" name="Nat. Commun.">
        <title>Genome assembly with in vitro proximity ligation data and whole-genome triplication in lettuce.</title>
        <authorList>
            <person name="Reyes-Chin-Wo S."/>
            <person name="Wang Z."/>
            <person name="Yang X."/>
            <person name="Kozik A."/>
            <person name="Arikit S."/>
            <person name="Song C."/>
            <person name="Xia L."/>
            <person name="Froenicke L."/>
            <person name="Lavelle D.O."/>
            <person name="Truco M.J."/>
            <person name="Xia R."/>
            <person name="Zhu S."/>
            <person name="Xu C."/>
            <person name="Xu H."/>
            <person name="Xu X."/>
            <person name="Cox K."/>
            <person name="Korf I."/>
            <person name="Meyers B.C."/>
            <person name="Michelmore R.W."/>
        </authorList>
    </citation>
    <scope>NUCLEOTIDE SEQUENCE [LARGE SCALE GENOMIC DNA]</scope>
    <source>
        <strain evidence="6">cv. Salinas</strain>
        <tissue evidence="5">Seedlings</tissue>
    </source>
</reference>
<gene>
    <name evidence="5" type="ORF">LSAT_V11C100038540</name>
</gene>
<keyword evidence="3 4" id="KW-0472">Membrane</keyword>
<evidence type="ECO:0000256" key="4">
    <source>
        <dbReference type="SAM" id="Phobius"/>
    </source>
</evidence>
<feature type="transmembrane region" description="Helical" evidence="4">
    <location>
        <begin position="15"/>
        <end position="32"/>
    </location>
</feature>
<organism evidence="5 6">
    <name type="scientific">Lactuca sativa</name>
    <name type="common">Garden lettuce</name>
    <dbReference type="NCBI Taxonomy" id="4236"/>
    <lineage>
        <taxon>Eukaryota</taxon>
        <taxon>Viridiplantae</taxon>
        <taxon>Streptophyta</taxon>
        <taxon>Embryophyta</taxon>
        <taxon>Tracheophyta</taxon>
        <taxon>Spermatophyta</taxon>
        <taxon>Magnoliopsida</taxon>
        <taxon>eudicotyledons</taxon>
        <taxon>Gunneridae</taxon>
        <taxon>Pentapetalae</taxon>
        <taxon>asterids</taxon>
        <taxon>campanulids</taxon>
        <taxon>Asterales</taxon>
        <taxon>Asteraceae</taxon>
        <taxon>Cichorioideae</taxon>
        <taxon>Cichorieae</taxon>
        <taxon>Lactucinae</taxon>
        <taxon>Lactuca</taxon>
    </lineage>
</organism>
<keyword evidence="4" id="KW-1133">Transmembrane helix</keyword>
<proteinExistence type="predicted"/>
<dbReference type="Gene3D" id="1.50.40.10">
    <property type="entry name" value="Mitochondrial carrier domain"/>
    <property type="match status" value="1"/>
</dbReference>
<name>A0A9R1XX65_LACSA</name>
<keyword evidence="2 4" id="KW-0812">Transmembrane</keyword>
<evidence type="ECO:0000313" key="6">
    <source>
        <dbReference type="Proteomes" id="UP000235145"/>
    </source>
</evidence>
<dbReference type="AlphaFoldDB" id="A0A9R1XX65"/>
<evidence type="ECO:0000256" key="2">
    <source>
        <dbReference type="ARBA" id="ARBA00022692"/>
    </source>
</evidence>
<keyword evidence="6" id="KW-1185">Reference proteome</keyword>
<comment type="caution">
    <text evidence="5">The sequence shown here is derived from an EMBL/GenBank/DDBJ whole genome shotgun (WGS) entry which is preliminary data.</text>
</comment>
<dbReference type="InterPro" id="IPR023395">
    <property type="entry name" value="MCP_dom_sf"/>
</dbReference>
<dbReference type="Proteomes" id="UP000235145">
    <property type="component" value="Unassembled WGS sequence"/>
</dbReference>
<dbReference type="InterPro" id="IPR018108">
    <property type="entry name" value="MCP_transmembrane"/>
</dbReference>
<comment type="subcellular location">
    <subcellularLocation>
        <location evidence="1">Membrane</location>
        <topology evidence="1">Multi-pass membrane protein</topology>
    </subcellularLocation>
</comment>
<sequence>MSSSPDFNLSLSERAFAAAGAGFLSVVIVNPLDVAKTRLQAQAAGVPYQNLHSKCRFEPNTGSIFEVAVFPNRIQGFNFLNSSSLLFYCYTKLQIFVLKCCDVGEDIKKFKWLFYCYLPFYH</sequence>
<evidence type="ECO:0000256" key="1">
    <source>
        <dbReference type="ARBA" id="ARBA00004141"/>
    </source>
</evidence>
<evidence type="ECO:0000313" key="5">
    <source>
        <dbReference type="EMBL" id="KAJ0226444.1"/>
    </source>
</evidence>
<evidence type="ECO:0000256" key="3">
    <source>
        <dbReference type="ARBA" id="ARBA00023136"/>
    </source>
</evidence>
<protein>
    <submittedName>
        <fullName evidence="5">Uncharacterized protein</fullName>
    </submittedName>
</protein>
<dbReference type="Pfam" id="PF00153">
    <property type="entry name" value="Mito_carr"/>
    <property type="match status" value="1"/>
</dbReference>